<evidence type="ECO:0000256" key="1">
    <source>
        <dbReference type="SAM" id="MobiDB-lite"/>
    </source>
</evidence>
<organism evidence="3 4">
    <name type="scientific">Caenorhabditis angaria</name>
    <dbReference type="NCBI Taxonomy" id="860376"/>
    <lineage>
        <taxon>Eukaryota</taxon>
        <taxon>Metazoa</taxon>
        <taxon>Ecdysozoa</taxon>
        <taxon>Nematoda</taxon>
        <taxon>Chromadorea</taxon>
        <taxon>Rhabditida</taxon>
        <taxon>Rhabditina</taxon>
        <taxon>Rhabditomorpha</taxon>
        <taxon>Rhabditoidea</taxon>
        <taxon>Rhabditidae</taxon>
        <taxon>Peloderinae</taxon>
        <taxon>Caenorhabditis</taxon>
    </lineage>
</organism>
<evidence type="ECO:0000256" key="2">
    <source>
        <dbReference type="SAM" id="Phobius"/>
    </source>
</evidence>
<name>A0A9P1J305_9PELO</name>
<dbReference type="EMBL" id="CANHGI010000006">
    <property type="protein sequence ID" value="CAI5455342.1"/>
    <property type="molecule type" value="Genomic_DNA"/>
</dbReference>
<sequence length="110" mass="12890">MGDNSDWSKKLFHDSESEMADIEEESDSDDEQTRNVPIVELSQNAFAEIIHGKASAIVKRGLFENKNAAAFKRDLEEWYVRLFLLVKVANILDYFFYSWVLYAIFRFLNE</sequence>
<dbReference type="AlphaFoldDB" id="A0A9P1J305"/>
<keyword evidence="4" id="KW-1185">Reference proteome</keyword>
<gene>
    <name evidence="3" type="ORF">CAMP_LOCUS17979</name>
</gene>
<feature type="compositionally biased region" description="Basic and acidic residues" evidence="1">
    <location>
        <begin position="1"/>
        <end position="16"/>
    </location>
</feature>
<comment type="caution">
    <text evidence="3">The sequence shown here is derived from an EMBL/GenBank/DDBJ whole genome shotgun (WGS) entry which is preliminary data.</text>
</comment>
<keyword evidence="2" id="KW-0472">Membrane</keyword>
<accession>A0A9P1J305</accession>
<keyword evidence="2" id="KW-0812">Transmembrane</keyword>
<evidence type="ECO:0000313" key="4">
    <source>
        <dbReference type="Proteomes" id="UP001152747"/>
    </source>
</evidence>
<keyword evidence="2" id="KW-1133">Transmembrane helix</keyword>
<reference evidence="3" key="1">
    <citation type="submission" date="2022-11" db="EMBL/GenBank/DDBJ databases">
        <authorList>
            <person name="Kikuchi T."/>
        </authorList>
    </citation>
    <scope>NUCLEOTIDE SEQUENCE</scope>
    <source>
        <strain evidence="3">PS1010</strain>
    </source>
</reference>
<evidence type="ECO:0000313" key="3">
    <source>
        <dbReference type="EMBL" id="CAI5455342.1"/>
    </source>
</evidence>
<proteinExistence type="predicted"/>
<feature type="region of interest" description="Disordered" evidence="1">
    <location>
        <begin position="1"/>
        <end position="34"/>
    </location>
</feature>
<protein>
    <submittedName>
        <fullName evidence="3">Uncharacterized protein</fullName>
    </submittedName>
</protein>
<dbReference type="Proteomes" id="UP001152747">
    <property type="component" value="Unassembled WGS sequence"/>
</dbReference>
<feature type="transmembrane region" description="Helical" evidence="2">
    <location>
        <begin position="82"/>
        <end position="105"/>
    </location>
</feature>
<feature type="compositionally biased region" description="Acidic residues" evidence="1">
    <location>
        <begin position="17"/>
        <end position="30"/>
    </location>
</feature>